<dbReference type="PROSITE" id="PS50199">
    <property type="entry name" value="ZF_RANBP2_2"/>
    <property type="match status" value="1"/>
</dbReference>
<proteinExistence type="predicted"/>
<accession>A0ABT3TKN7</accession>
<dbReference type="InterPro" id="IPR055999">
    <property type="entry name" value="DUF7577"/>
</dbReference>
<dbReference type="InterPro" id="IPR018551">
    <property type="entry name" value="DUF2007"/>
</dbReference>
<dbReference type="PROSITE" id="PS01358">
    <property type="entry name" value="ZF_RANBP2_1"/>
    <property type="match status" value="1"/>
</dbReference>
<evidence type="ECO:0000313" key="5">
    <source>
        <dbReference type="EMBL" id="MCX2982340.1"/>
    </source>
</evidence>
<sequence length="109" mass="12069">MKLLFSHENRLVVGNIRNVLDAAGIDTVYRNEFSGGGIGEVSPFDAWLEIWLPSEVDYPRAAALIAAAQQSDESPDWHCRSCGERNTAVFELCWNCQLERPDEAGADDA</sequence>
<keyword evidence="1" id="KW-0479">Metal-binding</keyword>
<comment type="caution">
    <text evidence="5">The sequence shown here is derived from an EMBL/GenBank/DDBJ whole genome shotgun (WGS) entry which is preliminary data.</text>
</comment>
<dbReference type="EMBL" id="SHNN01000003">
    <property type="protein sequence ID" value="MCX2982340.1"/>
    <property type="molecule type" value="Genomic_DNA"/>
</dbReference>
<feature type="domain" description="RanBP2-type" evidence="4">
    <location>
        <begin position="72"/>
        <end position="102"/>
    </location>
</feature>
<keyword evidence="2" id="KW-0863">Zinc-finger</keyword>
<reference evidence="5" key="1">
    <citation type="submission" date="2019-02" db="EMBL/GenBank/DDBJ databases">
        <authorList>
            <person name="Li S.-H."/>
        </authorList>
    </citation>
    <scope>NUCLEOTIDE SEQUENCE</scope>
    <source>
        <strain evidence="5">IMCC14734</strain>
    </source>
</reference>
<evidence type="ECO:0000256" key="3">
    <source>
        <dbReference type="ARBA" id="ARBA00022833"/>
    </source>
</evidence>
<evidence type="ECO:0000259" key="4">
    <source>
        <dbReference type="PROSITE" id="PS50199"/>
    </source>
</evidence>
<dbReference type="InterPro" id="IPR036443">
    <property type="entry name" value="Znf_RanBP2_sf"/>
</dbReference>
<evidence type="ECO:0000256" key="1">
    <source>
        <dbReference type="ARBA" id="ARBA00022723"/>
    </source>
</evidence>
<gene>
    <name evidence="5" type="ORF">EYC98_15865</name>
</gene>
<dbReference type="RefSeq" id="WP_279246365.1">
    <property type="nucleotide sequence ID" value="NZ_SHNN01000003.1"/>
</dbReference>
<evidence type="ECO:0000313" key="6">
    <source>
        <dbReference type="Proteomes" id="UP001143362"/>
    </source>
</evidence>
<dbReference type="Pfam" id="PF24463">
    <property type="entry name" value="DUF7577"/>
    <property type="match status" value="1"/>
</dbReference>
<keyword evidence="6" id="KW-1185">Reference proteome</keyword>
<evidence type="ECO:0000256" key="2">
    <source>
        <dbReference type="ARBA" id="ARBA00022771"/>
    </source>
</evidence>
<dbReference type="Pfam" id="PF09413">
    <property type="entry name" value="DUF2007"/>
    <property type="match status" value="1"/>
</dbReference>
<dbReference type="SUPFAM" id="SSF90209">
    <property type="entry name" value="Ran binding protein zinc finger-like"/>
    <property type="match status" value="1"/>
</dbReference>
<organism evidence="5 6">
    <name type="scientific">Candidatus Litorirhabdus singularis</name>
    <dbReference type="NCBI Taxonomy" id="2518993"/>
    <lineage>
        <taxon>Bacteria</taxon>
        <taxon>Pseudomonadati</taxon>
        <taxon>Pseudomonadota</taxon>
        <taxon>Gammaproteobacteria</taxon>
        <taxon>Cellvibrionales</taxon>
        <taxon>Halieaceae</taxon>
        <taxon>Candidatus Litorirhabdus</taxon>
    </lineage>
</organism>
<protein>
    <submittedName>
        <fullName evidence="5">DUF2007 domain-containing protein</fullName>
    </submittedName>
</protein>
<dbReference type="Proteomes" id="UP001143362">
    <property type="component" value="Unassembled WGS sequence"/>
</dbReference>
<keyword evidence="3" id="KW-0862">Zinc</keyword>
<name>A0ABT3TKN7_9GAMM</name>
<dbReference type="InterPro" id="IPR001876">
    <property type="entry name" value="Znf_RanBP2"/>
</dbReference>